<dbReference type="InterPro" id="IPR002747">
    <property type="entry name" value="SAM_OH_AdoTrfase"/>
</dbReference>
<dbReference type="PANTHER" id="PTHR35092">
    <property type="entry name" value="CHLORINASE MJ1651"/>
    <property type="match status" value="1"/>
</dbReference>
<feature type="domain" description="S-adenosyl-l-methionine hydroxide adenosyltransferase C-terminal" evidence="4">
    <location>
        <begin position="170"/>
        <end position="244"/>
    </location>
</feature>
<dbReference type="AlphaFoldDB" id="A0A369A5F5"/>
<evidence type="ECO:0008006" key="7">
    <source>
        <dbReference type="Google" id="ProtNLM"/>
    </source>
</evidence>
<dbReference type="PANTHER" id="PTHR35092:SF1">
    <property type="entry name" value="CHLORINASE MJ1651"/>
    <property type="match status" value="1"/>
</dbReference>
<dbReference type="Gene3D" id="2.40.30.90">
    <property type="entry name" value="Bacterial fluorinating enzyme like"/>
    <property type="match status" value="1"/>
</dbReference>
<organism evidence="5 6">
    <name type="scientific">Schleiferia thermophila</name>
    <dbReference type="NCBI Taxonomy" id="884107"/>
    <lineage>
        <taxon>Bacteria</taxon>
        <taxon>Pseudomonadati</taxon>
        <taxon>Bacteroidota</taxon>
        <taxon>Flavobacteriia</taxon>
        <taxon>Flavobacteriales</taxon>
        <taxon>Schleiferiaceae</taxon>
        <taxon>Schleiferia</taxon>
    </lineage>
</organism>
<name>A0A369A5F5_9FLAO</name>
<feature type="domain" description="S-adenosyl-l-methionine hydroxide adenosyltransferase N-terminal" evidence="3">
    <location>
        <begin position="4"/>
        <end position="145"/>
    </location>
</feature>
<dbReference type="Gene3D" id="3.40.50.10790">
    <property type="entry name" value="S-adenosyl-l-methionine hydroxide adenosyltransferase, N-terminal"/>
    <property type="match status" value="1"/>
</dbReference>
<keyword evidence="1" id="KW-0949">S-adenosyl-L-methionine</keyword>
<dbReference type="InterPro" id="IPR023228">
    <property type="entry name" value="SAM_OH_AdoTrfase_N_sf"/>
</dbReference>
<dbReference type="SUPFAM" id="SSF102522">
    <property type="entry name" value="Bacterial fluorinating enzyme, N-terminal domain"/>
    <property type="match status" value="1"/>
</dbReference>
<evidence type="ECO:0000259" key="3">
    <source>
        <dbReference type="Pfam" id="PF01887"/>
    </source>
</evidence>
<dbReference type="InterPro" id="IPR023227">
    <property type="entry name" value="SAM_OH_AdoTrfase_C_sf"/>
</dbReference>
<comment type="similarity">
    <text evidence="2">Belongs to the SAM hydrolase / SAM-dependent halogenase family.</text>
</comment>
<evidence type="ECO:0000313" key="6">
    <source>
        <dbReference type="Proteomes" id="UP000253517"/>
    </source>
</evidence>
<dbReference type="SUPFAM" id="SSF101852">
    <property type="entry name" value="Bacterial fluorinating enzyme, C-terminal domain"/>
    <property type="match status" value="1"/>
</dbReference>
<evidence type="ECO:0000256" key="1">
    <source>
        <dbReference type="ARBA" id="ARBA00022691"/>
    </source>
</evidence>
<dbReference type="PIRSF" id="PIRSF006779">
    <property type="entry name" value="UCP006779"/>
    <property type="match status" value="1"/>
</dbReference>
<gene>
    <name evidence="5" type="ORF">DES35_10288</name>
</gene>
<protein>
    <recommendedName>
        <fullName evidence="7">S-adenosyl-l-methionine hydroxide adenosyltransferase</fullName>
    </recommendedName>
</protein>
<dbReference type="Proteomes" id="UP000253517">
    <property type="component" value="Unassembled WGS sequence"/>
</dbReference>
<keyword evidence="6" id="KW-1185">Reference proteome</keyword>
<dbReference type="InterPro" id="IPR046469">
    <property type="entry name" value="SAM_HAT_N"/>
</dbReference>
<dbReference type="EMBL" id="QPJS01000002">
    <property type="protein sequence ID" value="RCX03638.1"/>
    <property type="molecule type" value="Genomic_DNA"/>
</dbReference>
<evidence type="ECO:0000256" key="2">
    <source>
        <dbReference type="ARBA" id="ARBA00024035"/>
    </source>
</evidence>
<evidence type="ECO:0000313" key="5">
    <source>
        <dbReference type="EMBL" id="RCX03638.1"/>
    </source>
</evidence>
<dbReference type="RefSeq" id="WP_037360351.1">
    <property type="nucleotide sequence ID" value="NZ_BHZF01000002.1"/>
</dbReference>
<dbReference type="Pfam" id="PF20257">
    <property type="entry name" value="SAM_HAT_C"/>
    <property type="match status" value="1"/>
</dbReference>
<comment type="caution">
    <text evidence="5">The sequence shown here is derived from an EMBL/GenBank/DDBJ whole genome shotgun (WGS) entry which is preliminary data.</text>
</comment>
<dbReference type="Pfam" id="PF01887">
    <property type="entry name" value="SAM_HAT_N"/>
    <property type="match status" value="1"/>
</dbReference>
<dbReference type="InterPro" id="IPR046470">
    <property type="entry name" value="SAM_HAT_C"/>
</dbReference>
<sequence length="275" mass="30613">MSIITLTSDYGLRDHFVASLKSLIYQHYENCRIIDISHQISTFKVAEAAALHLLCKPFFPEKSIHLICINENPPNSTAKILCSMVEGQYYISFNNGFIPSINFFSTPVKVVEIPVNSGDRHTWKAQTLAKAAASLARGASLTDIGIETQDIGTPFFQQPFAKNSGQLFVGQVIFIDEYGNVVTNFHKKLFEKILLKSPFEIIIRNHATKKIIGSYEELSSINESEMFAIFNASGFLELGLKNSANTHQPKGYAKSIGISSLFGIKHNDLVNIHLI</sequence>
<accession>A0A369A5F5</accession>
<reference evidence="5 6" key="1">
    <citation type="submission" date="2018-07" db="EMBL/GenBank/DDBJ databases">
        <title>Genomic Encyclopedia of Type Strains, Phase IV (KMG-IV): sequencing the most valuable type-strain genomes for metagenomic binning, comparative biology and taxonomic classification.</title>
        <authorList>
            <person name="Goeker M."/>
        </authorList>
    </citation>
    <scope>NUCLEOTIDE SEQUENCE [LARGE SCALE GENOMIC DNA]</scope>
    <source>
        <strain evidence="5 6">DSM 21410</strain>
    </source>
</reference>
<proteinExistence type="inferred from homology"/>
<evidence type="ECO:0000259" key="4">
    <source>
        <dbReference type="Pfam" id="PF20257"/>
    </source>
</evidence>